<dbReference type="InterPro" id="IPR010987">
    <property type="entry name" value="Glutathione-S-Trfase_C-like"/>
</dbReference>
<gene>
    <name evidence="3" type="ORF">CHLNCDRAFT_54240</name>
</gene>
<dbReference type="AlphaFoldDB" id="E1ZN41"/>
<dbReference type="CDD" id="cd00299">
    <property type="entry name" value="GST_C_family"/>
    <property type="match status" value="1"/>
</dbReference>
<keyword evidence="4" id="KW-1185">Reference proteome</keyword>
<dbReference type="OMA" id="PIQGCMY"/>
<dbReference type="EMBL" id="GL433854">
    <property type="protein sequence ID" value="EFN52904.1"/>
    <property type="molecule type" value="Genomic_DNA"/>
</dbReference>
<dbReference type="InterPro" id="IPR036282">
    <property type="entry name" value="Glutathione-S-Trfase_C_sf"/>
</dbReference>
<dbReference type="SFLD" id="SFLDS00019">
    <property type="entry name" value="Glutathione_Transferase_(cytos"/>
    <property type="match status" value="1"/>
</dbReference>
<dbReference type="KEGG" id="cvr:CHLNCDRAFT_54240"/>
<dbReference type="Pfam" id="PF13410">
    <property type="entry name" value="GST_C_2"/>
    <property type="match status" value="1"/>
</dbReference>
<dbReference type="Proteomes" id="UP000008141">
    <property type="component" value="Unassembled WGS sequence"/>
</dbReference>
<dbReference type="Gene3D" id="1.20.1050.10">
    <property type="match status" value="1"/>
</dbReference>
<dbReference type="InterPro" id="IPR050983">
    <property type="entry name" value="GST_Omega/HSP26"/>
</dbReference>
<dbReference type="PROSITE" id="PS50405">
    <property type="entry name" value="GST_CTER"/>
    <property type="match status" value="1"/>
</dbReference>
<evidence type="ECO:0008006" key="5">
    <source>
        <dbReference type="Google" id="ProtNLM"/>
    </source>
</evidence>
<dbReference type="PANTHER" id="PTHR43968:SF6">
    <property type="entry name" value="GLUTATHIONE S-TRANSFERASE OMEGA"/>
    <property type="match status" value="1"/>
</dbReference>
<dbReference type="OrthoDB" id="422574at2759"/>
<feature type="domain" description="GST N-terminal" evidence="1">
    <location>
        <begin position="14"/>
        <end position="99"/>
    </location>
</feature>
<dbReference type="Pfam" id="PF13409">
    <property type="entry name" value="GST_N_2"/>
    <property type="match status" value="1"/>
</dbReference>
<dbReference type="SFLD" id="SFLDG00358">
    <property type="entry name" value="Main_(cytGST)"/>
    <property type="match status" value="1"/>
</dbReference>
<dbReference type="RefSeq" id="XP_005845006.1">
    <property type="nucleotide sequence ID" value="XM_005844944.1"/>
</dbReference>
<sequence length="256" mass="28081">MIVDRSTHAGFKPEKPTLFGVMVSNCAARNRWVLYKKGLEGEVDIAPPRLLGDKGTKSPAYLALNPQGKMPVLVLPDGQALPESAVIEAYLLDKYAGVGPSLLPPTPEARGRAALASQILGLYITPIQGCMYKQMDATQRCDQLQAIAFQMDVLEGVMDPQGPFVAGSEISFGDCALFPTFVFFTEILPKHFGWASVFEGRPKLERWWAEVQKDPEAARVIAEMRSGLADWESSKRWDTLGISAQVADGSFNWSCN</sequence>
<name>E1ZN41_CHLVA</name>
<evidence type="ECO:0000313" key="3">
    <source>
        <dbReference type="EMBL" id="EFN52904.1"/>
    </source>
</evidence>
<dbReference type="Gene3D" id="3.40.30.10">
    <property type="entry name" value="Glutaredoxin"/>
    <property type="match status" value="1"/>
</dbReference>
<dbReference type="GO" id="GO:0005737">
    <property type="term" value="C:cytoplasm"/>
    <property type="evidence" value="ECO:0007669"/>
    <property type="project" value="TreeGrafter"/>
</dbReference>
<dbReference type="STRING" id="554065.E1ZN41"/>
<evidence type="ECO:0000313" key="4">
    <source>
        <dbReference type="Proteomes" id="UP000008141"/>
    </source>
</evidence>
<dbReference type="InterPro" id="IPR036249">
    <property type="entry name" value="Thioredoxin-like_sf"/>
</dbReference>
<reference evidence="3 4" key="1">
    <citation type="journal article" date="2010" name="Plant Cell">
        <title>The Chlorella variabilis NC64A genome reveals adaptation to photosymbiosis, coevolution with viruses, and cryptic sex.</title>
        <authorList>
            <person name="Blanc G."/>
            <person name="Duncan G."/>
            <person name="Agarkova I."/>
            <person name="Borodovsky M."/>
            <person name="Gurnon J."/>
            <person name="Kuo A."/>
            <person name="Lindquist E."/>
            <person name="Lucas S."/>
            <person name="Pangilinan J."/>
            <person name="Polle J."/>
            <person name="Salamov A."/>
            <person name="Terry A."/>
            <person name="Yamada T."/>
            <person name="Dunigan D.D."/>
            <person name="Grigoriev I.V."/>
            <person name="Claverie J.M."/>
            <person name="Van Etten J.L."/>
        </authorList>
    </citation>
    <scope>NUCLEOTIDE SEQUENCE [LARGE SCALE GENOMIC DNA]</scope>
    <source>
        <strain evidence="3 4">NC64A</strain>
    </source>
</reference>
<dbReference type="InParanoid" id="E1ZN41"/>
<feature type="domain" description="GST C-terminal" evidence="2">
    <location>
        <begin position="106"/>
        <end position="233"/>
    </location>
</feature>
<dbReference type="PROSITE" id="PS50404">
    <property type="entry name" value="GST_NTER"/>
    <property type="match status" value="1"/>
</dbReference>
<dbReference type="PANTHER" id="PTHR43968">
    <property type="match status" value="1"/>
</dbReference>
<proteinExistence type="predicted"/>
<dbReference type="InterPro" id="IPR040079">
    <property type="entry name" value="Glutathione_S-Trfase"/>
</dbReference>
<dbReference type="GeneID" id="17352261"/>
<accession>E1ZN41</accession>
<dbReference type="InterPro" id="IPR004045">
    <property type="entry name" value="Glutathione_S-Trfase_N"/>
</dbReference>
<organism evidence="4">
    <name type="scientific">Chlorella variabilis</name>
    <name type="common">Green alga</name>
    <dbReference type="NCBI Taxonomy" id="554065"/>
    <lineage>
        <taxon>Eukaryota</taxon>
        <taxon>Viridiplantae</taxon>
        <taxon>Chlorophyta</taxon>
        <taxon>core chlorophytes</taxon>
        <taxon>Trebouxiophyceae</taxon>
        <taxon>Chlorellales</taxon>
        <taxon>Chlorellaceae</taxon>
        <taxon>Chlorella clade</taxon>
        <taxon>Chlorella</taxon>
    </lineage>
</organism>
<protein>
    <recommendedName>
        <fullName evidence="5">GST N-terminal domain-containing protein</fullName>
    </recommendedName>
</protein>
<evidence type="ECO:0000259" key="1">
    <source>
        <dbReference type="PROSITE" id="PS50404"/>
    </source>
</evidence>
<dbReference type="SUPFAM" id="SSF52833">
    <property type="entry name" value="Thioredoxin-like"/>
    <property type="match status" value="1"/>
</dbReference>
<dbReference type="SUPFAM" id="SSF47616">
    <property type="entry name" value="GST C-terminal domain-like"/>
    <property type="match status" value="1"/>
</dbReference>
<dbReference type="eggNOG" id="KOG0867">
    <property type="taxonomic scope" value="Eukaryota"/>
</dbReference>
<evidence type="ECO:0000259" key="2">
    <source>
        <dbReference type="PROSITE" id="PS50405"/>
    </source>
</evidence>